<dbReference type="InterPro" id="IPR001539">
    <property type="entry name" value="Peptidase_U32"/>
</dbReference>
<dbReference type="EMBL" id="VUMV01000001">
    <property type="protein sequence ID" value="MST80948.1"/>
    <property type="molecule type" value="Genomic_DNA"/>
</dbReference>
<feature type="domain" description="Peptidase U32 collagenase" evidence="2">
    <location>
        <begin position="377"/>
        <end position="499"/>
    </location>
</feature>
<gene>
    <name evidence="3" type="ORF">FYJ60_01170</name>
</gene>
<dbReference type="Pfam" id="PF12392">
    <property type="entry name" value="DUF3656"/>
    <property type="match status" value="1"/>
</dbReference>
<reference evidence="3 4" key="1">
    <citation type="submission" date="2019-08" db="EMBL/GenBank/DDBJ databases">
        <title>In-depth cultivation of the pig gut microbiome towards novel bacterial diversity and tailored functional studies.</title>
        <authorList>
            <person name="Wylensek D."/>
            <person name="Hitch T.C.A."/>
            <person name="Clavel T."/>
        </authorList>
    </citation>
    <scope>NUCLEOTIDE SEQUENCE [LARGE SCALE GENOMIC DNA]</scope>
    <source>
        <strain evidence="3 4">Oil+RF-744-WCA-WT-13</strain>
    </source>
</reference>
<dbReference type="InterPro" id="IPR051454">
    <property type="entry name" value="RNA/ubiquinone_mod_enzymes"/>
</dbReference>
<dbReference type="Proteomes" id="UP000466864">
    <property type="component" value="Unassembled WGS sequence"/>
</dbReference>
<sequence length="831" mass="93936">MNRNKFPTEKTDHRSCFAGAELLAPAGSVEALRAAFMAGADAVYIGGDRFGARAYADNPGEQQLLESIDLSHRLGKRLYLTVNTLLKDQELEEELYSWMLPYVREGLDGVIIQDFGAVRLFQNMFPDLPLHASTQMTVTGLHGAEFLQKQGFTRIVPARELSLDEIREIRQKTGLEIESFIHGAMCYAYSGQCLFSSMLGGRSGNRGRCAGICRLPFEVYRADETFRIGEKLEYRPEGRTGYRPGKRQSDRRDWHGSRNSGNNPQREYYPLNMKDMCTVEILPELLRAGICSLKIEGRMKKPEYTAGVVSVYRKYLDRYAENPDAASWRVEEDDLRFLWDLFNRDGFNRSYYFEKNGRDMIALKNEKLDHVRQQAAQELTDRIRRELSSPDRQKKLQAPVEGTLVLQEGRAHLELAVCLPSAENAGTGSRPEVSLDKAGVQRAQNQPMTEERVRKQMNKTGGSQFYFSSLDIHMEDSLFVPVQLLNEIRREGFSLLEEACRNAYRRESGEGADAAKHRPGVYEYRRGGRKPYQESVIEGNFPEADAKIRNGRLPVWAAVETAEQAAALAGKESLEGIYLPARLFLGPDRIRTLLQSMREHAILPGLALPYILRRDQVKEAGRAAEAYLDILDGRTPAVLVRNLEEVGLTAEIFRKRNLDTAGGTILDSTVGTMNTGAEKWFALSGFPVNTVSPELNHKEMLRRDNSRSELAVYGRIPLMFSQQCLQKTMDACNHGRNHLILKDRKNIRFPVRCDCGTCTNIIYNSLPTSLLGLKEEVLQTGCRSVRLCFTTEDKNQTDRVADAFLRVYAGDGEPGEELEQTTRGHFHRGIL</sequence>
<feature type="compositionally biased region" description="Basic and acidic residues" evidence="1">
    <location>
        <begin position="247"/>
        <end position="256"/>
    </location>
</feature>
<evidence type="ECO:0000313" key="3">
    <source>
        <dbReference type="EMBL" id="MST80948.1"/>
    </source>
</evidence>
<name>A0A7X2TNG8_9FIRM</name>
<proteinExistence type="predicted"/>
<dbReference type="PANTHER" id="PTHR30217">
    <property type="entry name" value="PEPTIDASE U32 FAMILY"/>
    <property type="match status" value="1"/>
</dbReference>
<dbReference type="AlphaFoldDB" id="A0A7X2TNG8"/>
<protein>
    <submittedName>
        <fullName evidence="3">U32 family peptidase</fullName>
    </submittedName>
</protein>
<feature type="region of interest" description="Disordered" evidence="1">
    <location>
        <begin position="426"/>
        <end position="448"/>
    </location>
</feature>
<comment type="caution">
    <text evidence="3">The sequence shown here is derived from an EMBL/GenBank/DDBJ whole genome shotgun (WGS) entry which is preliminary data.</text>
</comment>
<dbReference type="InterPro" id="IPR020988">
    <property type="entry name" value="Pept_U32_collagenase"/>
</dbReference>
<evidence type="ECO:0000259" key="2">
    <source>
        <dbReference type="Pfam" id="PF12392"/>
    </source>
</evidence>
<dbReference type="Pfam" id="PF01136">
    <property type="entry name" value="Peptidase_U32"/>
    <property type="match status" value="1"/>
</dbReference>
<organism evidence="3 4">
    <name type="scientific">Bilifractor porci</name>
    <dbReference type="NCBI Taxonomy" id="2606636"/>
    <lineage>
        <taxon>Bacteria</taxon>
        <taxon>Bacillati</taxon>
        <taxon>Bacillota</taxon>
        <taxon>Clostridia</taxon>
        <taxon>Lachnospirales</taxon>
        <taxon>Lachnospiraceae</taxon>
        <taxon>Bilifractor</taxon>
    </lineage>
</organism>
<evidence type="ECO:0000313" key="4">
    <source>
        <dbReference type="Proteomes" id="UP000466864"/>
    </source>
</evidence>
<evidence type="ECO:0000256" key="1">
    <source>
        <dbReference type="SAM" id="MobiDB-lite"/>
    </source>
</evidence>
<feature type="region of interest" description="Disordered" evidence="1">
    <location>
        <begin position="237"/>
        <end position="267"/>
    </location>
</feature>
<keyword evidence="4" id="KW-1185">Reference proteome</keyword>
<accession>A0A7X2TNG8</accession>
<dbReference type="PANTHER" id="PTHR30217:SF10">
    <property type="entry name" value="23S RRNA 5-HYDROXYCYTIDINE C2501 SYNTHASE"/>
    <property type="match status" value="1"/>
</dbReference>